<dbReference type="AlphaFoldDB" id="A0A151A4H2"/>
<name>A0A151A4H2_9STAP</name>
<keyword evidence="1" id="KW-0472">Membrane</keyword>
<feature type="transmembrane region" description="Helical" evidence="1">
    <location>
        <begin position="6"/>
        <end position="24"/>
    </location>
</feature>
<keyword evidence="1" id="KW-1133">Transmembrane helix</keyword>
<evidence type="ECO:0008006" key="4">
    <source>
        <dbReference type="Google" id="ProtNLM"/>
    </source>
</evidence>
<sequence>MLNKKSWLIIIPMLGIILISSLVLSKKLLTHNFKNPNKVINEVKTYFMHVVGSYILEEPTTYEKDNIVYTVYRGGITTFNSDRFTYYDFYVDAKTGTVIDIIENEFEVTT</sequence>
<dbReference type="RefSeq" id="WP_061854409.1">
    <property type="nucleotide sequence ID" value="NZ_JAIEWX010000001.1"/>
</dbReference>
<evidence type="ECO:0000313" key="3">
    <source>
        <dbReference type="Proteomes" id="UP000075418"/>
    </source>
</evidence>
<comment type="caution">
    <text evidence="2">The sequence shown here is derived from an EMBL/GenBank/DDBJ whole genome shotgun (WGS) entry which is preliminary data.</text>
</comment>
<organism evidence="2 3">
    <name type="scientific">Staphylococcus kloosii</name>
    <dbReference type="NCBI Taxonomy" id="29384"/>
    <lineage>
        <taxon>Bacteria</taxon>
        <taxon>Bacillati</taxon>
        <taxon>Bacillota</taxon>
        <taxon>Bacilli</taxon>
        <taxon>Bacillales</taxon>
        <taxon>Staphylococcaceae</taxon>
        <taxon>Staphylococcus</taxon>
    </lineage>
</organism>
<accession>A0A151A4H2</accession>
<keyword evidence="1" id="KW-0812">Transmembrane</keyword>
<proteinExistence type="predicted"/>
<evidence type="ECO:0000256" key="1">
    <source>
        <dbReference type="SAM" id="Phobius"/>
    </source>
</evidence>
<dbReference type="Proteomes" id="UP000075418">
    <property type="component" value="Unassembled WGS sequence"/>
</dbReference>
<protein>
    <recommendedName>
        <fullName evidence="4">PepSY domain-containing protein</fullName>
    </recommendedName>
</protein>
<dbReference type="EMBL" id="LUGM01000002">
    <property type="protein sequence ID" value="KYH14223.1"/>
    <property type="molecule type" value="Genomic_DNA"/>
</dbReference>
<evidence type="ECO:0000313" key="2">
    <source>
        <dbReference type="EMBL" id="KYH14223.1"/>
    </source>
</evidence>
<gene>
    <name evidence="2" type="ORF">A0131_05455</name>
</gene>
<reference evidence="2 3" key="1">
    <citation type="submission" date="2016-02" db="EMBL/GenBank/DDBJ databases">
        <title>Draft genome sequence of hydrocarbon degrading Staphylococcus saprophyticus Strain CNV2, isolated from crude-oil contaminated soil from Noonmati Oil Refinery, Guwahati, Assam, India.</title>
        <authorList>
            <person name="Mukherjee A."/>
            <person name="Chettri B."/>
            <person name="Langpoklakpam J."/>
            <person name="Singh A.K."/>
            <person name="Chattopadhyay D.J."/>
        </authorList>
    </citation>
    <scope>NUCLEOTIDE SEQUENCE [LARGE SCALE GENOMIC DNA]</scope>
    <source>
        <strain evidence="2 3">CNV2</strain>
    </source>
</reference>